<dbReference type="EMBL" id="JADINC010000030">
    <property type="protein sequence ID" value="MBO8425250.1"/>
    <property type="molecule type" value="Genomic_DNA"/>
</dbReference>
<keyword evidence="1" id="KW-0472">Membrane</keyword>
<proteinExistence type="predicted"/>
<gene>
    <name evidence="2" type="ORF">IAC69_02090</name>
</gene>
<evidence type="ECO:0000313" key="3">
    <source>
        <dbReference type="Proteomes" id="UP000823630"/>
    </source>
</evidence>
<keyword evidence="1" id="KW-0812">Transmembrane</keyword>
<feature type="transmembrane region" description="Helical" evidence="1">
    <location>
        <begin position="12"/>
        <end position="33"/>
    </location>
</feature>
<dbReference type="InterPro" id="IPR045584">
    <property type="entry name" value="Pilin-like"/>
</dbReference>
<dbReference type="Proteomes" id="UP000823630">
    <property type="component" value="Unassembled WGS sequence"/>
</dbReference>
<reference evidence="2" key="2">
    <citation type="journal article" date="2021" name="PeerJ">
        <title>Extensive microbial diversity within the chicken gut microbiome revealed by metagenomics and culture.</title>
        <authorList>
            <person name="Gilroy R."/>
            <person name="Ravi A."/>
            <person name="Getino M."/>
            <person name="Pursley I."/>
            <person name="Horton D.L."/>
            <person name="Alikhan N.F."/>
            <person name="Baker D."/>
            <person name="Gharbi K."/>
            <person name="Hall N."/>
            <person name="Watson M."/>
            <person name="Adriaenssens E.M."/>
            <person name="Foster-Nyarko E."/>
            <person name="Jarju S."/>
            <person name="Secka A."/>
            <person name="Antonio M."/>
            <person name="Oren A."/>
            <person name="Chaudhuri R.R."/>
            <person name="La Ragione R."/>
            <person name="Hildebrand F."/>
            <person name="Pallen M.J."/>
        </authorList>
    </citation>
    <scope>NUCLEOTIDE SEQUENCE</scope>
    <source>
        <strain evidence="2">8207</strain>
    </source>
</reference>
<comment type="caution">
    <text evidence="2">The sequence shown here is derived from an EMBL/GenBank/DDBJ whole genome shotgun (WGS) entry which is preliminary data.</text>
</comment>
<evidence type="ECO:0000256" key="1">
    <source>
        <dbReference type="SAM" id="Phobius"/>
    </source>
</evidence>
<dbReference type="SUPFAM" id="SSF54523">
    <property type="entry name" value="Pili subunits"/>
    <property type="match status" value="1"/>
</dbReference>
<evidence type="ECO:0000313" key="2">
    <source>
        <dbReference type="EMBL" id="MBO8425250.1"/>
    </source>
</evidence>
<keyword evidence="1" id="KW-1133">Transmembrane helix</keyword>
<dbReference type="AlphaFoldDB" id="A0A9D9DDQ7"/>
<reference evidence="2" key="1">
    <citation type="submission" date="2020-10" db="EMBL/GenBank/DDBJ databases">
        <authorList>
            <person name="Gilroy R."/>
        </authorList>
    </citation>
    <scope>NUCLEOTIDE SEQUENCE</scope>
    <source>
        <strain evidence="2">8207</strain>
    </source>
</reference>
<name>A0A9D9DDQ7_9PROT</name>
<dbReference type="Gene3D" id="3.30.1690.10">
    <property type="entry name" value="TcpA-like pilin"/>
    <property type="match status" value="1"/>
</dbReference>
<sequence>MKQEFGASMIEIIGVLAIAGLMSGAAIAMYNVIRNNQVRKIASVELQEIARDTKMLMELRGDYTGVSVQYLVSAGALENNYAPIGGNDWSVSAIDNGAGFSINLTQLTESECKYFTATPQQWANVIRVNGIENATDNCFSTNTNQISFIVK</sequence>
<organism evidence="2 3">
    <name type="scientific">Candidatus Enterousia avistercoris</name>
    <dbReference type="NCBI Taxonomy" id="2840788"/>
    <lineage>
        <taxon>Bacteria</taxon>
        <taxon>Pseudomonadati</taxon>
        <taxon>Pseudomonadota</taxon>
        <taxon>Alphaproteobacteria</taxon>
        <taxon>Candidatus Enterousia</taxon>
    </lineage>
</organism>
<accession>A0A9D9DDQ7</accession>
<protein>
    <submittedName>
        <fullName evidence="2">Uncharacterized protein</fullName>
    </submittedName>
</protein>